<proteinExistence type="predicted"/>
<dbReference type="EMBL" id="AQGV01000015">
    <property type="protein sequence ID" value="MBE0370741.1"/>
    <property type="molecule type" value="Genomic_DNA"/>
</dbReference>
<comment type="caution">
    <text evidence="1">The sequence shown here is derived from an EMBL/GenBank/DDBJ whole genome shotgun (WGS) entry which is preliminary data.</text>
</comment>
<name>A0ABR9EIG0_9GAMM</name>
<dbReference type="Proteomes" id="UP000615755">
    <property type="component" value="Unassembled WGS sequence"/>
</dbReference>
<accession>A0ABR9EIG0</accession>
<sequence>MIVNVLWLFDGGIIDQYHDIFMTLNAIKRFVTINSVYAGVFRY</sequence>
<gene>
    <name evidence="1" type="ORF">PAUR_b0831</name>
</gene>
<keyword evidence="2" id="KW-1185">Reference proteome</keyword>
<evidence type="ECO:0000313" key="1">
    <source>
        <dbReference type="EMBL" id="MBE0370741.1"/>
    </source>
</evidence>
<protein>
    <submittedName>
        <fullName evidence="1">Uncharacterized protein</fullName>
    </submittedName>
</protein>
<evidence type="ECO:0000313" key="2">
    <source>
        <dbReference type="Proteomes" id="UP000615755"/>
    </source>
</evidence>
<organism evidence="1 2">
    <name type="scientific">Pseudoalteromonas aurantia 208</name>
    <dbReference type="NCBI Taxonomy" id="1314867"/>
    <lineage>
        <taxon>Bacteria</taxon>
        <taxon>Pseudomonadati</taxon>
        <taxon>Pseudomonadota</taxon>
        <taxon>Gammaproteobacteria</taxon>
        <taxon>Alteromonadales</taxon>
        <taxon>Pseudoalteromonadaceae</taxon>
        <taxon>Pseudoalteromonas</taxon>
    </lineage>
</organism>
<reference evidence="1 2" key="1">
    <citation type="submission" date="2015-03" db="EMBL/GenBank/DDBJ databases">
        <title>Genome sequence of Pseudoalteromonas aurantia.</title>
        <authorList>
            <person name="Xie B.-B."/>
            <person name="Rong J.-C."/>
            <person name="Qin Q.-L."/>
            <person name="Zhang Y.-Z."/>
        </authorList>
    </citation>
    <scope>NUCLEOTIDE SEQUENCE [LARGE SCALE GENOMIC DNA]</scope>
    <source>
        <strain evidence="1 2">208</strain>
    </source>
</reference>